<name>A0A839AEF7_9HYPH</name>
<organism evidence="2 3">
    <name type="scientific">Stappia albiluteola</name>
    <dbReference type="NCBI Taxonomy" id="2758565"/>
    <lineage>
        <taxon>Bacteria</taxon>
        <taxon>Pseudomonadati</taxon>
        <taxon>Pseudomonadota</taxon>
        <taxon>Alphaproteobacteria</taxon>
        <taxon>Hyphomicrobiales</taxon>
        <taxon>Stappiaceae</taxon>
        <taxon>Stappia</taxon>
    </lineage>
</organism>
<dbReference type="AlphaFoldDB" id="A0A839AEF7"/>
<proteinExistence type="predicted"/>
<dbReference type="InterPro" id="IPR003812">
    <property type="entry name" value="Fido"/>
</dbReference>
<comment type="caution">
    <text evidence="2">The sequence shown here is derived from an EMBL/GenBank/DDBJ whole genome shotgun (WGS) entry which is preliminary data.</text>
</comment>
<evidence type="ECO:0000259" key="1">
    <source>
        <dbReference type="PROSITE" id="PS51459"/>
    </source>
</evidence>
<dbReference type="PANTHER" id="PTHR39426">
    <property type="entry name" value="HOMOLOGY TO DEATH-ON-CURING PROTEIN OF PHAGE P1"/>
    <property type="match status" value="1"/>
</dbReference>
<dbReference type="InterPro" id="IPR006440">
    <property type="entry name" value="Doc"/>
</dbReference>
<evidence type="ECO:0000313" key="3">
    <source>
        <dbReference type="Proteomes" id="UP000541109"/>
    </source>
</evidence>
<dbReference type="Pfam" id="PF02661">
    <property type="entry name" value="Fic"/>
    <property type="match status" value="1"/>
</dbReference>
<dbReference type="InterPro" id="IPR036597">
    <property type="entry name" value="Fido-like_dom_sf"/>
</dbReference>
<dbReference type="Gene3D" id="1.20.120.1870">
    <property type="entry name" value="Fic/DOC protein, Fido domain"/>
    <property type="match status" value="1"/>
</dbReference>
<protein>
    <submittedName>
        <fullName evidence="2">Type II toxin-antitoxin system death-on-curing family toxin</fullName>
    </submittedName>
</protein>
<dbReference type="InterPro" id="IPR053737">
    <property type="entry name" value="Type_II_TA_Toxin"/>
</dbReference>
<dbReference type="GO" id="GO:0016301">
    <property type="term" value="F:kinase activity"/>
    <property type="evidence" value="ECO:0007669"/>
    <property type="project" value="InterPro"/>
</dbReference>
<keyword evidence="3" id="KW-1185">Reference proteome</keyword>
<feature type="domain" description="Fido" evidence="1">
    <location>
        <begin position="1"/>
        <end position="135"/>
    </location>
</feature>
<dbReference type="Proteomes" id="UP000541109">
    <property type="component" value="Unassembled WGS sequence"/>
</dbReference>
<dbReference type="NCBIfam" id="TIGR01550">
    <property type="entry name" value="DOC_P1"/>
    <property type="match status" value="1"/>
</dbReference>
<gene>
    <name evidence="2" type="ORF">H2509_12535</name>
</gene>
<dbReference type="PANTHER" id="PTHR39426:SF1">
    <property type="entry name" value="HOMOLOGY TO DEATH-ON-CURING PROTEIN OF PHAGE P1"/>
    <property type="match status" value="1"/>
</dbReference>
<evidence type="ECO:0000313" key="2">
    <source>
        <dbReference type="EMBL" id="MBA5777951.1"/>
    </source>
</evidence>
<reference evidence="2 3" key="1">
    <citation type="submission" date="2020-07" db="EMBL/GenBank/DDBJ databases">
        <title>Stappia sp., F7233, whole genome shotgun sequencing project.</title>
        <authorList>
            <person name="Jiang S."/>
            <person name="Liu Z.W."/>
            <person name="Du Z.J."/>
        </authorList>
    </citation>
    <scope>NUCLEOTIDE SEQUENCE [LARGE SCALE GENOMIC DNA]</scope>
    <source>
        <strain evidence="2 3">F7233</strain>
    </source>
</reference>
<accession>A0A839AEF7</accession>
<dbReference type="EMBL" id="JACFXV010000054">
    <property type="protein sequence ID" value="MBA5777951.1"/>
    <property type="molecule type" value="Genomic_DNA"/>
</dbReference>
<dbReference type="PROSITE" id="PS51459">
    <property type="entry name" value="FIDO"/>
    <property type="match status" value="1"/>
</dbReference>
<dbReference type="RefSeq" id="WP_182165874.1">
    <property type="nucleotide sequence ID" value="NZ_JACFXV010000054.1"/>
</dbReference>
<dbReference type="SUPFAM" id="SSF140931">
    <property type="entry name" value="Fic-like"/>
    <property type="match status" value="1"/>
</dbReference>
<sequence>MDEPVWLELADLDRLAKVVGELFPRHSVTPYPAKRNDLAGGVARARNKWLYDRQDDMTVLAAEYAFGIGKAHAFVDGNKRIAFLAAVTFLELNGIGLREPESGFFAEPIENLVSGRITTEELASHLERHAEWIGQD</sequence>